<dbReference type="RefSeq" id="WP_008626991.1">
    <property type="nucleotide sequence ID" value="NZ_AMZY02000010.1"/>
</dbReference>
<feature type="signal peptide" evidence="1">
    <location>
        <begin position="1"/>
        <end position="21"/>
    </location>
</feature>
<dbReference type="InParanoid" id="M7XDM3"/>
<proteinExistence type="predicted"/>
<gene>
    <name evidence="2" type="ORF">C943_00251</name>
</gene>
<accession>M7XDM3</accession>
<organism evidence="2 3">
    <name type="scientific">Mariniradius saccharolyticus AK6</name>
    <dbReference type="NCBI Taxonomy" id="1239962"/>
    <lineage>
        <taxon>Bacteria</taxon>
        <taxon>Pseudomonadati</taxon>
        <taxon>Bacteroidota</taxon>
        <taxon>Cytophagia</taxon>
        <taxon>Cytophagales</taxon>
        <taxon>Cyclobacteriaceae</taxon>
        <taxon>Mariniradius</taxon>
    </lineage>
</organism>
<sequence length="277" mass="31965">MARIKALLLLFLALGSGKAFSQESEWGDFVAVEFPRLDKISLDNQDFLFVADPEGNLYQYNLSGQRINNFSPPRQGRLTQLEAFWTVNIFTFSTDLQEYRILDRFINPISENKIPAENIALAKAATLGNNNIIWILDETDLSIKQFDFRTRRILQQQPLNLVLENTSLDVLDIREHQNLLFLNIAGQGIYIFDNQGNFIKRLQVFPNGRLSFWKGYLFLVEKDSIRLVDFQSGAEEQFRLSLGAEVTGILVNRKAVILYNKRGFRIYQKENTPLKGY</sequence>
<name>M7XDM3_9BACT</name>
<comment type="caution">
    <text evidence="2">The sequence shown here is derived from an EMBL/GenBank/DDBJ whole genome shotgun (WGS) entry which is preliminary data.</text>
</comment>
<evidence type="ECO:0000256" key="1">
    <source>
        <dbReference type="SAM" id="SignalP"/>
    </source>
</evidence>
<dbReference type="AlphaFoldDB" id="M7XDM3"/>
<feature type="chain" id="PRO_5004087745" evidence="1">
    <location>
        <begin position="22"/>
        <end position="277"/>
    </location>
</feature>
<dbReference type="EMBL" id="AMZY02000010">
    <property type="protein sequence ID" value="EMS32974.1"/>
    <property type="molecule type" value="Genomic_DNA"/>
</dbReference>
<keyword evidence="3" id="KW-1185">Reference proteome</keyword>
<protein>
    <submittedName>
        <fullName evidence="2">Uncharacterized protein</fullName>
    </submittedName>
</protein>
<keyword evidence="1" id="KW-0732">Signal</keyword>
<dbReference type="STRING" id="1239962.C943_00251"/>
<evidence type="ECO:0000313" key="2">
    <source>
        <dbReference type="EMBL" id="EMS32974.1"/>
    </source>
</evidence>
<dbReference type="Proteomes" id="UP000010953">
    <property type="component" value="Unassembled WGS sequence"/>
</dbReference>
<reference evidence="2" key="1">
    <citation type="submission" date="2013-01" db="EMBL/GenBank/DDBJ databases">
        <title>Genome assembly of Mariniradius saccharolyticus AK6.</title>
        <authorList>
            <person name="Vaidya B."/>
            <person name="Khatri I."/>
            <person name="Tanuku N.R.S."/>
            <person name="Subramanian S."/>
            <person name="Pinnaka A."/>
        </authorList>
    </citation>
    <scope>NUCLEOTIDE SEQUENCE [LARGE SCALE GENOMIC DNA]</scope>
    <source>
        <strain evidence="2">AK6</strain>
    </source>
</reference>
<dbReference type="InterPro" id="IPR011047">
    <property type="entry name" value="Quinoprotein_ADH-like_sf"/>
</dbReference>
<evidence type="ECO:0000313" key="3">
    <source>
        <dbReference type="Proteomes" id="UP000010953"/>
    </source>
</evidence>
<dbReference type="OrthoDB" id="1116010at2"/>
<dbReference type="SUPFAM" id="SSF50998">
    <property type="entry name" value="Quinoprotein alcohol dehydrogenase-like"/>
    <property type="match status" value="1"/>
</dbReference>
<dbReference type="eggNOG" id="ENOG5032S49">
    <property type="taxonomic scope" value="Bacteria"/>
</dbReference>